<feature type="transmembrane region" description="Helical" evidence="7">
    <location>
        <begin position="785"/>
        <end position="807"/>
    </location>
</feature>
<protein>
    <recommendedName>
        <fullName evidence="8">SSD domain-containing protein</fullName>
    </recommendedName>
</protein>
<feature type="transmembrane region" description="Helical" evidence="7">
    <location>
        <begin position="256"/>
        <end position="275"/>
    </location>
</feature>
<evidence type="ECO:0000313" key="9">
    <source>
        <dbReference type="EMBL" id="CAE2241753.1"/>
    </source>
</evidence>
<feature type="transmembrane region" description="Helical" evidence="7">
    <location>
        <begin position="311"/>
        <end position="335"/>
    </location>
</feature>
<feature type="domain" description="SSD" evidence="8">
    <location>
        <begin position="283"/>
        <end position="414"/>
    </location>
</feature>
<evidence type="ECO:0000256" key="2">
    <source>
        <dbReference type="ARBA" id="ARBA00022692"/>
    </source>
</evidence>
<feature type="transmembrane region" description="Helical" evidence="7">
    <location>
        <begin position="282"/>
        <end position="305"/>
    </location>
</feature>
<evidence type="ECO:0000256" key="6">
    <source>
        <dbReference type="ARBA" id="ARBA00038046"/>
    </source>
</evidence>
<feature type="transmembrane region" description="Helical" evidence="7">
    <location>
        <begin position="391"/>
        <end position="415"/>
    </location>
</feature>
<dbReference type="PANTHER" id="PTHR45951:SF7">
    <property type="entry name" value="SSD DOMAIN-CONTAINING PROTEIN"/>
    <property type="match status" value="1"/>
</dbReference>
<reference evidence="9" key="1">
    <citation type="submission" date="2021-01" db="EMBL/GenBank/DDBJ databases">
        <authorList>
            <person name="Corre E."/>
            <person name="Pelletier E."/>
            <person name="Niang G."/>
            <person name="Scheremetjew M."/>
            <person name="Finn R."/>
            <person name="Kale V."/>
            <person name="Holt S."/>
            <person name="Cochrane G."/>
            <person name="Meng A."/>
            <person name="Brown T."/>
            <person name="Cohen L."/>
        </authorList>
    </citation>
    <scope>NUCLEOTIDE SEQUENCE</scope>
    <source>
        <strain evidence="9">DIVA3 518/3/11/1/6</strain>
    </source>
</reference>
<keyword evidence="3 7" id="KW-1133">Transmembrane helix</keyword>
<dbReference type="Gene3D" id="1.20.1640.10">
    <property type="entry name" value="Multidrug efflux transporter AcrB transmembrane domain"/>
    <property type="match status" value="2"/>
</dbReference>
<organism evidence="9">
    <name type="scientific">Vannella robusta</name>
    <dbReference type="NCBI Taxonomy" id="1487602"/>
    <lineage>
        <taxon>Eukaryota</taxon>
        <taxon>Amoebozoa</taxon>
        <taxon>Discosea</taxon>
        <taxon>Flabellinia</taxon>
        <taxon>Vannellidae</taxon>
        <taxon>Vannella</taxon>
    </lineage>
</organism>
<feature type="domain" description="SSD" evidence="8">
    <location>
        <begin position="782"/>
        <end position="907"/>
    </location>
</feature>
<evidence type="ECO:0000256" key="1">
    <source>
        <dbReference type="ARBA" id="ARBA00004141"/>
    </source>
</evidence>
<evidence type="ECO:0000256" key="5">
    <source>
        <dbReference type="ARBA" id="ARBA00023180"/>
    </source>
</evidence>
<dbReference type="GO" id="GO:0022857">
    <property type="term" value="F:transmembrane transporter activity"/>
    <property type="evidence" value="ECO:0007669"/>
    <property type="project" value="TreeGrafter"/>
</dbReference>
<dbReference type="GO" id="GO:0016020">
    <property type="term" value="C:membrane"/>
    <property type="evidence" value="ECO:0007669"/>
    <property type="project" value="UniProtKB-SubCell"/>
</dbReference>
<dbReference type="SUPFAM" id="SSF82866">
    <property type="entry name" value="Multidrug efflux transporter AcrB transmembrane domain"/>
    <property type="match status" value="2"/>
</dbReference>
<dbReference type="AlphaFoldDB" id="A0A7S4MTA6"/>
<evidence type="ECO:0000256" key="3">
    <source>
        <dbReference type="ARBA" id="ARBA00022989"/>
    </source>
</evidence>
<evidence type="ECO:0000256" key="7">
    <source>
        <dbReference type="SAM" id="Phobius"/>
    </source>
</evidence>
<accession>A0A7S4MTA6</accession>
<dbReference type="PROSITE" id="PS50156">
    <property type="entry name" value="SSD"/>
    <property type="match status" value="2"/>
</dbReference>
<feature type="transmembrane region" description="Helical" evidence="7">
    <location>
        <begin position="852"/>
        <end position="878"/>
    </location>
</feature>
<feature type="transmembrane region" description="Helical" evidence="7">
    <location>
        <begin position="511"/>
        <end position="533"/>
    </location>
</feature>
<comment type="subcellular location">
    <subcellularLocation>
        <location evidence="1">Membrane</location>
        <topology evidence="1">Multi-pass membrane protein</topology>
    </subcellularLocation>
</comment>
<dbReference type="InterPro" id="IPR053958">
    <property type="entry name" value="HMGCR/SNAP/NPC1-like_SSD"/>
</dbReference>
<dbReference type="Pfam" id="PF12349">
    <property type="entry name" value="Sterol-sensing"/>
    <property type="match status" value="2"/>
</dbReference>
<name>A0A7S4MTA6_9EUKA</name>
<feature type="transmembrane region" description="Helical" evidence="7">
    <location>
        <begin position="884"/>
        <end position="908"/>
    </location>
</feature>
<dbReference type="InterPro" id="IPR052081">
    <property type="entry name" value="Dispatched_Hh_regulator"/>
</dbReference>
<sequence>MVRFPKISFCCSLGFLFALLFILIAAAAVGVFTLSPDALLEDRGDRAYISVNAYKIAQRESANEYDNEPKINSREYFPLSIIFKSKKGDQVFTQRNIENMREVEQYVINKKNYQKYCYRGISSDSCEDPISVLNYFYPQRIDGRLVYNGKGEKLVTDINSSLELMAEGKGVFQYADIFVEDDFDDDLESSITRIIFNFAMPFDGKDIEDDEDFIDMKDDIYEFQQSLEDELIDATDSHMRVLYLGAGLNFQEVQRLLYTDLALAVISVILVFLFMCFQTGSLWLSIFGIFQIILAFPCAILTYYFLFAIPYFGAIHMLGVFIVLGIGADDTFIFIDTFKQSRQLNTSLQNRMYWTYKRAGKAMLVTSATTIAALVITALVTPFVALQTFGIFAALLVFWDYVLVMIFYPSVIVLYAKWFEYKSLLCCVNNSLFSMCLPESSSDWGAWRNKNAITRCLTCQSSDYDIIEQKLLTSENESDSPDPTEEQRDQPQRFMNRLLRRYYNTFVLTKLGRFIILFFFLVIIALIIAGASFTSPADEAVNFVSEGTNLADAIDYSEDFAQGNENNLKVTVVWGIDNLDDSEGSRYDEFKPGGVEYDRDFDPSTVAGQNLVKTVCKRAKDFDGDMKIVDDDSDDATVKCYQEDFERWMKDTYPSTQLPVTGFLYFEYLREFVNSGENFNRYNDVIGFVDNRLAFVSVQFNTTQDPDVSYQKGFDHRDAWWDYMDELNDDAPSGMQSARAVCSVWTWWRVQQLLFQQALLGMLISLLIAFVCVTLFTLNIIVSAFAILSIACVVATVLCLLVVFGWQLGAMEAIAAIMVVGLSVDYTVHLAHAYVECKHKTRWQRIRFAVDAVGISIISGGITTVLACIVLLFAVVVFLQRFGILIICIIFFSLFFSFGFFISLLSVFGPQGRKGDLSVFLRPLGRRIASAVDLLLASVFKM</sequence>
<proteinExistence type="inferred from homology"/>
<evidence type="ECO:0000256" key="4">
    <source>
        <dbReference type="ARBA" id="ARBA00023136"/>
    </source>
</evidence>
<dbReference type="EMBL" id="HBKP01025800">
    <property type="protein sequence ID" value="CAE2241753.1"/>
    <property type="molecule type" value="Transcribed_RNA"/>
</dbReference>
<dbReference type="PANTHER" id="PTHR45951">
    <property type="entry name" value="PROTEIN DISPATCHED-RELATED"/>
    <property type="match status" value="1"/>
</dbReference>
<gene>
    <name evidence="9" type="ORF">VSP0166_LOCUS17911</name>
</gene>
<feature type="transmembrane region" description="Helical" evidence="7">
    <location>
        <begin position="758"/>
        <end position="778"/>
    </location>
</feature>
<feature type="transmembrane region" description="Helical" evidence="7">
    <location>
        <begin position="362"/>
        <end position="385"/>
    </location>
</feature>
<evidence type="ECO:0000259" key="8">
    <source>
        <dbReference type="PROSITE" id="PS50156"/>
    </source>
</evidence>
<keyword evidence="4 7" id="KW-0472">Membrane</keyword>
<dbReference type="InterPro" id="IPR000731">
    <property type="entry name" value="SSD"/>
</dbReference>
<feature type="transmembrane region" description="Helical" evidence="7">
    <location>
        <begin position="813"/>
        <end position="831"/>
    </location>
</feature>
<comment type="similarity">
    <text evidence="6">Belongs to the dispatched family.</text>
</comment>
<keyword evidence="2 7" id="KW-0812">Transmembrane</keyword>
<keyword evidence="5" id="KW-0325">Glycoprotein</keyword>